<dbReference type="Proteomes" id="UP001217089">
    <property type="component" value="Unassembled WGS sequence"/>
</dbReference>
<proteinExistence type="predicted"/>
<keyword evidence="3" id="KW-0539">Nucleus</keyword>
<reference evidence="4 5" key="1">
    <citation type="submission" date="2022-12" db="EMBL/GenBank/DDBJ databases">
        <title>Chromosome-level genome of Tegillarca granosa.</title>
        <authorList>
            <person name="Kim J."/>
        </authorList>
    </citation>
    <scope>NUCLEOTIDE SEQUENCE [LARGE SCALE GENOMIC DNA]</scope>
    <source>
        <strain evidence="4">Teg-2019</strain>
        <tissue evidence="4">Adductor muscle</tissue>
    </source>
</reference>
<comment type="subcellular location">
    <subcellularLocation>
        <location evidence="1">Nucleus</location>
    </subcellularLocation>
</comment>
<evidence type="ECO:0000313" key="4">
    <source>
        <dbReference type="EMBL" id="KAJ8306217.1"/>
    </source>
</evidence>
<dbReference type="PANTHER" id="PTHR13989">
    <property type="entry name" value="REPLICATION PROTEIN A-RELATED"/>
    <property type="match status" value="1"/>
</dbReference>
<keyword evidence="2" id="KW-0238">DNA-binding</keyword>
<dbReference type="InterPro" id="IPR012340">
    <property type="entry name" value="NA-bd_OB-fold"/>
</dbReference>
<dbReference type="InterPro" id="IPR040260">
    <property type="entry name" value="RFA2-like"/>
</dbReference>
<organism evidence="4 5">
    <name type="scientific">Tegillarca granosa</name>
    <name type="common">Malaysian cockle</name>
    <name type="synonym">Anadara granosa</name>
    <dbReference type="NCBI Taxonomy" id="220873"/>
    <lineage>
        <taxon>Eukaryota</taxon>
        <taxon>Metazoa</taxon>
        <taxon>Spiralia</taxon>
        <taxon>Lophotrochozoa</taxon>
        <taxon>Mollusca</taxon>
        <taxon>Bivalvia</taxon>
        <taxon>Autobranchia</taxon>
        <taxon>Pteriomorphia</taxon>
        <taxon>Arcoida</taxon>
        <taxon>Arcoidea</taxon>
        <taxon>Arcidae</taxon>
        <taxon>Tegillarca</taxon>
    </lineage>
</organism>
<name>A0ABQ9ELT9_TEGGR</name>
<comment type="caution">
    <text evidence="4">The sequence shown here is derived from an EMBL/GenBank/DDBJ whole genome shotgun (WGS) entry which is preliminary data.</text>
</comment>
<dbReference type="PANTHER" id="PTHR13989:SF16">
    <property type="entry name" value="REPLICATION PROTEIN A2"/>
    <property type="match status" value="1"/>
</dbReference>
<gene>
    <name evidence="4" type="ORF">KUTeg_016762</name>
</gene>
<keyword evidence="5" id="KW-1185">Reference proteome</keyword>
<evidence type="ECO:0000256" key="2">
    <source>
        <dbReference type="ARBA" id="ARBA00023125"/>
    </source>
</evidence>
<evidence type="ECO:0000256" key="1">
    <source>
        <dbReference type="ARBA" id="ARBA00004123"/>
    </source>
</evidence>
<dbReference type="EMBL" id="JARBDR010000813">
    <property type="protein sequence ID" value="KAJ8306217.1"/>
    <property type="molecule type" value="Genomic_DNA"/>
</dbReference>
<evidence type="ECO:0000313" key="5">
    <source>
        <dbReference type="Proteomes" id="UP001217089"/>
    </source>
</evidence>
<accession>A0ABQ9ELT9</accession>
<protein>
    <submittedName>
        <fullName evidence="4">Uncharacterized protein</fullName>
    </submittedName>
</protein>
<evidence type="ECO:0000256" key="3">
    <source>
        <dbReference type="ARBA" id="ARBA00023242"/>
    </source>
</evidence>
<dbReference type="SUPFAM" id="SSF50249">
    <property type="entry name" value="Nucleic acid-binding proteins"/>
    <property type="match status" value="1"/>
</dbReference>
<dbReference type="Gene3D" id="2.40.50.140">
    <property type="entry name" value="Nucleic acid-binding proteins"/>
    <property type="match status" value="1"/>
</dbReference>
<sequence length="158" mass="17336">MERSALRRQKRQRAQSLLPVTIAELLNATQNEDKFYTGDIEISQITMVGLVRSVKESPTRLDYEIDDMTGPPLEVKQFVDNDGMNMTTDAGSMKTMGGGHDFSSGMNGGDTVIGLSPIQNQVHLIVKGTMTEQGASIDNICQQLRGVPEKAISTISYR</sequence>